<evidence type="ECO:0000313" key="1">
    <source>
        <dbReference type="EMBL" id="TRX73009.1"/>
    </source>
</evidence>
<dbReference type="Gene3D" id="2.60.120.620">
    <property type="entry name" value="q2cbj1_9rhob like domain"/>
    <property type="match status" value="1"/>
</dbReference>
<gene>
    <name evidence="1" type="ORF">FM069_20015</name>
</gene>
<keyword evidence="2" id="KW-1185">Reference proteome</keyword>
<evidence type="ECO:0000313" key="2">
    <source>
        <dbReference type="Proteomes" id="UP000315235"/>
    </source>
</evidence>
<proteinExistence type="predicted"/>
<reference evidence="1 2" key="1">
    <citation type="submission" date="2019-07" db="EMBL/GenBank/DDBJ databases">
        <title>Pseudomonas mangiferae sp. nov., isolated from bark of mango tree in Thailand.</title>
        <authorList>
            <person name="Srisuk N."/>
            <person name="Anurat P."/>
        </authorList>
    </citation>
    <scope>NUCLEOTIDE SEQUENCE [LARGE SCALE GENOMIC DNA]</scope>
    <source>
        <strain evidence="1 2">DMKU_BBB3-04</strain>
    </source>
</reference>
<dbReference type="AlphaFoldDB" id="A0A553GU37"/>
<dbReference type="Proteomes" id="UP000315235">
    <property type="component" value="Unassembled WGS sequence"/>
</dbReference>
<name>A0A553GU37_9PSED</name>
<dbReference type="InterPro" id="IPR055091">
    <property type="entry name" value="WelO5-like"/>
</dbReference>
<sequence length="269" mass="30723">MDVLEIAKREETRPLSKWVGAGANELSADSLERLFANEIPYIRIPDFATRDECEHLVAEAGQHGFNAYRNVEPRIDKLGITVFEYNAISKRRYFEDARTARQIQEAIFQRSFDPIARLRGLIEAHTAYRARVARTEAGADYFAGLVRRIEKGTLIHVDFAPAEQEGWCVGQVTHQLAWNLYLRTSGNGGKTHVFQRQWNPEHERYKDGSYGYDPAVSQGSEKAAFEPRPGEVVVFNTRNFHYVDPTADERITVTSALGRLSDRELIFWS</sequence>
<dbReference type="RefSeq" id="WP_143490175.1">
    <property type="nucleotide sequence ID" value="NZ_VJOY01000022.1"/>
</dbReference>
<organism evidence="1 2">
    <name type="scientific">Pseudomonas mangiferae</name>
    <dbReference type="NCBI Taxonomy" id="2593654"/>
    <lineage>
        <taxon>Bacteria</taxon>
        <taxon>Pseudomonadati</taxon>
        <taxon>Pseudomonadota</taxon>
        <taxon>Gammaproteobacteria</taxon>
        <taxon>Pseudomonadales</taxon>
        <taxon>Pseudomonadaceae</taxon>
        <taxon>Pseudomonas</taxon>
    </lineage>
</organism>
<comment type="caution">
    <text evidence="1">The sequence shown here is derived from an EMBL/GenBank/DDBJ whole genome shotgun (WGS) entry which is preliminary data.</text>
</comment>
<accession>A0A553GU37</accession>
<protein>
    <recommendedName>
        <fullName evidence="3">Proline hydroxylase</fullName>
    </recommendedName>
</protein>
<dbReference type="EMBL" id="VJOY01000022">
    <property type="protein sequence ID" value="TRX73009.1"/>
    <property type="molecule type" value="Genomic_DNA"/>
</dbReference>
<dbReference type="OrthoDB" id="6532393at2"/>
<dbReference type="Pfam" id="PF22814">
    <property type="entry name" value="WelO5"/>
    <property type="match status" value="1"/>
</dbReference>
<evidence type="ECO:0008006" key="3">
    <source>
        <dbReference type="Google" id="ProtNLM"/>
    </source>
</evidence>